<gene>
    <name evidence="3" type="ORF">HA271_08565</name>
</gene>
<dbReference type="Proteomes" id="UP000586031">
    <property type="component" value="Unassembled WGS sequence"/>
</dbReference>
<reference evidence="4" key="1">
    <citation type="journal article" date="2020" name="bioRxiv">
        <title>A rank-normalized archaeal taxonomy based on genome phylogeny resolves widespread incomplete and uneven classifications.</title>
        <authorList>
            <person name="Rinke C."/>
            <person name="Chuvochina M."/>
            <person name="Mussig A.J."/>
            <person name="Chaumeil P.-A."/>
            <person name="Waite D.W."/>
            <person name="Whitman W.B."/>
            <person name="Parks D.H."/>
            <person name="Hugenholtz P."/>
        </authorList>
    </citation>
    <scope>NUCLEOTIDE SEQUENCE [LARGE SCALE GENOMIC DNA]</scope>
</reference>
<evidence type="ECO:0000313" key="4">
    <source>
        <dbReference type="Proteomes" id="UP000586031"/>
    </source>
</evidence>
<dbReference type="PANTHER" id="PTHR44119:SF4">
    <property type="entry name" value="AEROBIC COBALTOCHELATASE SUBUNIT COBN"/>
    <property type="match status" value="1"/>
</dbReference>
<dbReference type="PANTHER" id="PTHR44119">
    <property type="entry name" value="MAGNESIUM-CHELATASE SUBUNIT CHLH, CHLOROPLASTIC"/>
    <property type="match status" value="1"/>
</dbReference>
<dbReference type="InterPro" id="IPR003672">
    <property type="entry name" value="CobN/Mg_chltase"/>
</dbReference>
<feature type="region of interest" description="Disordered" evidence="1">
    <location>
        <begin position="1241"/>
        <end position="1275"/>
    </location>
</feature>
<feature type="non-terminal residue" evidence="3">
    <location>
        <position position="1275"/>
    </location>
</feature>
<proteinExistence type="predicted"/>
<name>A0A7J4TMW9_9EURY</name>
<dbReference type="Pfam" id="PF02514">
    <property type="entry name" value="CobN-Mg_chel"/>
    <property type="match status" value="1"/>
</dbReference>
<evidence type="ECO:0000313" key="3">
    <source>
        <dbReference type="EMBL" id="HII84863.1"/>
    </source>
</evidence>
<feature type="compositionally biased region" description="Polar residues" evidence="1">
    <location>
        <begin position="1241"/>
        <end position="1252"/>
    </location>
</feature>
<sequence length="1275" mass="140653">MITVNNASADPEISDKLNVTAYSGRTVDNLTSDSYNLSNSKVIVLENLIASVMDTLRPTVLEARNNGAYVIAIGDSTAAYNLHNVNLQDPQYSNITSYFQYPSAANFKQLLLFLGVNFCNITATVQAPVTRPVEGIYHPDAPEIYSNLTDYLAWYTSTSADRYAYNSSNPTVGIITSKYTDMDRDSPLINALVRSFESNNVNVVVGTYVSANRNSINYFIKDGVSFVDAMIVISMGATLNSQNQSLGIEDLKKLNVPVIDGIRLFNSNVSAWEESSIGVPTSELYQIAYAESDGIIEPIVISAKETNPATGKQYNQPIDYQIAWLTQRTISWMELRRKDNWEKKIVITYYSEGGGKANVGADIDYYLDTPASLAKLLAALKERGYNVGDGPLPTATELATLMTQVGSNVGTWAPGELEKRVQNGSVILIPENLYLQWFNELSADKQAEMIEHWGLGPGKIMVYENATGKYIVIPKIQYGNILLTPEPVWGWLQDNSTLYNTGTLPPTHNCLAFYFWMNKVYHADAIFSIFSIVELMPGKQVGLSAKDWGAILLQDMPIIHVLPMDAQGIFDRRRANMLIVDFMTPILIPSGLYGDLADLDQDISLYNSAVDETLKNGYKADIINKTKTLGIDQGLGVNLENVASNTSSFEAFLGSLKAYLQDLKTTYMPYGSHTLGETPNGTDPLNGTAMVAMVEAMLGNEYKDEVAAVNPAEGLTTSLLSEVLINNLTPEAAQNKILGNVSNEVTKYLNLALNYASRISNCSCEITRILDALEGKYILPGQNGDPIRNPDALPTGRNLYTFDSRIVPTEKAWDAGVELAKQLVNDQLQKTGSYPQKVAFVLWSVETSRHQGIMESEIFYLLGVKLVRDSKGRVKDVELIDSATLGRPRIDVVITVSGLYRDMYSDLVKLLDKAVRLAAQANDTTTYSNYVKEHSEAIYQSLLNEGYSETEARSLSMSRVFSEPPGAYTPGIQEVIPASETWNSTDEVADFYLDRMCYVYGNDGWGQKSSSLFEKVLNGVEVCQFSRSSNVYGVLDHPMVAAYLGGLGMAIERVSGKYPELYINNLRESGDYKIETLSQFFNRDLLTRYLNPTWISGMQGHGQDGTRYMDTFVENLWMWQVTTPGLVTENTWNMVYETYILDKNNLGLNEYFNTNNPYAKQSMLARMVETIRKGYWNPSAEVKTALINEFIQSVNEYGVTCCHHTCGNLVLNQMMVTGSSLSMEQLQQYVAAFGSATGQSLNLGTPGSTPQPGSAQATSGASSSVGASSGSQPAT</sequence>
<evidence type="ECO:0000256" key="1">
    <source>
        <dbReference type="SAM" id="MobiDB-lite"/>
    </source>
</evidence>
<dbReference type="AlphaFoldDB" id="A0A7J4TMW9"/>
<dbReference type="CDD" id="cd10150">
    <property type="entry name" value="CobN_like"/>
    <property type="match status" value="1"/>
</dbReference>
<comment type="caution">
    <text evidence="3">The sequence shown here is derived from an EMBL/GenBank/DDBJ whole genome shotgun (WGS) entry which is preliminary data.</text>
</comment>
<accession>A0A7J4TMW9</accession>
<organism evidence="3 4">
    <name type="scientific">Methanobacterium subterraneum</name>
    <dbReference type="NCBI Taxonomy" id="59277"/>
    <lineage>
        <taxon>Archaea</taxon>
        <taxon>Methanobacteriati</taxon>
        <taxon>Methanobacteriota</taxon>
        <taxon>Methanomada group</taxon>
        <taxon>Methanobacteria</taxon>
        <taxon>Methanobacteriales</taxon>
        <taxon>Methanobacteriaceae</taxon>
        <taxon>Methanobacterium</taxon>
    </lineage>
</organism>
<dbReference type="EMBL" id="DUHE01000239">
    <property type="protein sequence ID" value="HII84863.1"/>
    <property type="molecule type" value="Genomic_DNA"/>
</dbReference>
<protein>
    <submittedName>
        <fullName evidence="3">Cobaltochelatase subunit CobN</fullName>
    </submittedName>
</protein>
<feature type="domain" description="CobN/magnesium chelatase" evidence="2">
    <location>
        <begin position="97"/>
        <end position="1182"/>
    </location>
</feature>
<feature type="compositionally biased region" description="Low complexity" evidence="1">
    <location>
        <begin position="1253"/>
        <end position="1275"/>
    </location>
</feature>
<evidence type="ECO:0000259" key="2">
    <source>
        <dbReference type="Pfam" id="PF02514"/>
    </source>
</evidence>